<dbReference type="EMBL" id="SNXE01000001">
    <property type="protein sequence ID" value="TDP13391.1"/>
    <property type="molecule type" value="Genomic_DNA"/>
</dbReference>
<name>A0A4R6NCI7_9BURK</name>
<keyword evidence="2" id="KW-1185">Reference proteome</keyword>
<dbReference type="OrthoDB" id="9153162at2"/>
<protein>
    <recommendedName>
        <fullName evidence="3">SPOR domain-containing protein</fullName>
    </recommendedName>
</protein>
<comment type="caution">
    <text evidence="1">The sequence shown here is derived from an EMBL/GenBank/DDBJ whole genome shotgun (WGS) entry which is preliminary data.</text>
</comment>
<dbReference type="Proteomes" id="UP000295357">
    <property type="component" value="Unassembled WGS sequence"/>
</dbReference>
<dbReference type="RefSeq" id="WP_133602279.1">
    <property type="nucleotide sequence ID" value="NZ_SNXE01000001.1"/>
</dbReference>
<proteinExistence type="predicted"/>
<evidence type="ECO:0008006" key="3">
    <source>
        <dbReference type="Google" id="ProtNLM"/>
    </source>
</evidence>
<accession>A0A4R6NCI7</accession>
<sequence length="234" mass="25250">MLLRALFLILLLANTLFYGWSQGWLDGLLARQHPDREPERLQLETHPERLRLLSPQAVTALQTRACLDLGPLNGDEALRAAQTALGQLGVSEADWRLQSSVQPGLWAVATIKLGSADFRARKEETYKRMKLAYEPLQGLPEEQPSLVLSQHASEKAAATALAALEQRALKGLRVLQLRPSQTRHQLSLPKADAALQAQLQALLAAGREPALAGAALKPCAPEAAASAPASAASR</sequence>
<dbReference type="AlphaFoldDB" id="A0A4R6NCI7"/>
<organism evidence="1 2">
    <name type="scientific">Roseateles asaccharophilus</name>
    <dbReference type="NCBI Taxonomy" id="582607"/>
    <lineage>
        <taxon>Bacteria</taxon>
        <taxon>Pseudomonadati</taxon>
        <taxon>Pseudomonadota</taxon>
        <taxon>Betaproteobacteria</taxon>
        <taxon>Burkholderiales</taxon>
        <taxon>Sphaerotilaceae</taxon>
        <taxon>Roseateles</taxon>
    </lineage>
</organism>
<evidence type="ECO:0000313" key="2">
    <source>
        <dbReference type="Proteomes" id="UP000295357"/>
    </source>
</evidence>
<evidence type="ECO:0000313" key="1">
    <source>
        <dbReference type="EMBL" id="TDP13391.1"/>
    </source>
</evidence>
<gene>
    <name evidence="1" type="ORF">DFR39_101866</name>
</gene>
<reference evidence="1 2" key="1">
    <citation type="submission" date="2019-03" db="EMBL/GenBank/DDBJ databases">
        <title>Genomic Encyclopedia of Type Strains, Phase IV (KMG-IV): sequencing the most valuable type-strain genomes for metagenomic binning, comparative biology and taxonomic classification.</title>
        <authorList>
            <person name="Goeker M."/>
        </authorList>
    </citation>
    <scope>NUCLEOTIDE SEQUENCE [LARGE SCALE GENOMIC DNA]</scope>
    <source>
        <strain evidence="1 2">DSM 25082</strain>
    </source>
</reference>